<dbReference type="EMBL" id="GBRH01256760">
    <property type="protein sequence ID" value="JAD41135.1"/>
    <property type="molecule type" value="Transcribed_RNA"/>
</dbReference>
<organism evidence="1">
    <name type="scientific">Arundo donax</name>
    <name type="common">Giant reed</name>
    <name type="synonym">Donax arundinaceus</name>
    <dbReference type="NCBI Taxonomy" id="35708"/>
    <lineage>
        <taxon>Eukaryota</taxon>
        <taxon>Viridiplantae</taxon>
        <taxon>Streptophyta</taxon>
        <taxon>Embryophyta</taxon>
        <taxon>Tracheophyta</taxon>
        <taxon>Spermatophyta</taxon>
        <taxon>Magnoliopsida</taxon>
        <taxon>Liliopsida</taxon>
        <taxon>Poales</taxon>
        <taxon>Poaceae</taxon>
        <taxon>PACMAD clade</taxon>
        <taxon>Arundinoideae</taxon>
        <taxon>Arundineae</taxon>
        <taxon>Arundo</taxon>
    </lineage>
</organism>
<name>A0A0A8ZWL7_ARUDO</name>
<reference evidence="1" key="1">
    <citation type="submission" date="2014-09" db="EMBL/GenBank/DDBJ databases">
        <authorList>
            <person name="Magalhaes I.L.F."/>
            <person name="Oliveira U."/>
            <person name="Santos F.R."/>
            <person name="Vidigal T.H.D.A."/>
            <person name="Brescovit A.D."/>
            <person name="Santos A.J."/>
        </authorList>
    </citation>
    <scope>NUCLEOTIDE SEQUENCE</scope>
    <source>
        <tissue evidence="1">Shoot tissue taken approximately 20 cm above the soil surface</tissue>
    </source>
</reference>
<dbReference type="AlphaFoldDB" id="A0A0A8ZWL7"/>
<accession>A0A0A8ZWL7</accession>
<proteinExistence type="predicted"/>
<sequence>MEEGTSARRCCSFAYLCNNWVISALMLLRRAESILHSSTAVHDDMRELITFAIACFRDSIESLSLLNISSAVFLAFST</sequence>
<protein>
    <submittedName>
        <fullName evidence="1">Uncharacterized protein</fullName>
    </submittedName>
</protein>
<reference evidence="1" key="2">
    <citation type="journal article" date="2015" name="Data Brief">
        <title>Shoot transcriptome of the giant reed, Arundo donax.</title>
        <authorList>
            <person name="Barrero R.A."/>
            <person name="Guerrero F.D."/>
            <person name="Moolhuijzen P."/>
            <person name="Goolsby J.A."/>
            <person name="Tidwell J."/>
            <person name="Bellgard S.E."/>
            <person name="Bellgard M.I."/>
        </authorList>
    </citation>
    <scope>NUCLEOTIDE SEQUENCE</scope>
    <source>
        <tissue evidence="1">Shoot tissue taken approximately 20 cm above the soil surface</tissue>
    </source>
</reference>
<evidence type="ECO:0000313" key="1">
    <source>
        <dbReference type="EMBL" id="JAD41135.1"/>
    </source>
</evidence>